<protein>
    <submittedName>
        <fullName evidence="3">Acetoin dehydrogenase</fullName>
    </submittedName>
</protein>
<dbReference type="PROSITE" id="PS00061">
    <property type="entry name" value="ADH_SHORT"/>
    <property type="match status" value="1"/>
</dbReference>
<dbReference type="Gene3D" id="3.40.50.720">
    <property type="entry name" value="NAD(P)-binding Rossmann-like Domain"/>
    <property type="match status" value="1"/>
</dbReference>
<dbReference type="AlphaFoldDB" id="A0A1Y2J6D8"/>
<dbReference type="Pfam" id="PF13561">
    <property type="entry name" value="adh_short_C2"/>
    <property type="match status" value="1"/>
</dbReference>
<dbReference type="OrthoDB" id="498125at2759"/>
<dbReference type="SUPFAM" id="SSF51735">
    <property type="entry name" value="NAD(P)-binding Rossmann-fold domains"/>
    <property type="match status" value="1"/>
</dbReference>
<evidence type="ECO:0000256" key="1">
    <source>
        <dbReference type="ARBA" id="ARBA00006484"/>
    </source>
</evidence>
<dbReference type="FunFam" id="3.40.50.720:FF:000084">
    <property type="entry name" value="Short-chain dehydrogenase reductase"/>
    <property type="match status" value="1"/>
</dbReference>
<dbReference type="Proteomes" id="UP000193067">
    <property type="component" value="Unassembled WGS sequence"/>
</dbReference>
<dbReference type="GO" id="GO:0006633">
    <property type="term" value="P:fatty acid biosynthetic process"/>
    <property type="evidence" value="ECO:0007669"/>
    <property type="project" value="TreeGrafter"/>
</dbReference>
<evidence type="ECO:0000313" key="3">
    <source>
        <dbReference type="EMBL" id="OSD08021.1"/>
    </source>
</evidence>
<organism evidence="3 4">
    <name type="scientific">Trametes coccinea (strain BRFM310)</name>
    <name type="common">Pycnoporus coccineus</name>
    <dbReference type="NCBI Taxonomy" id="1353009"/>
    <lineage>
        <taxon>Eukaryota</taxon>
        <taxon>Fungi</taxon>
        <taxon>Dikarya</taxon>
        <taxon>Basidiomycota</taxon>
        <taxon>Agaricomycotina</taxon>
        <taxon>Agaricomycetes</taxon>
        <taxon>Polyporales</taxon>
        <taxon>Polyporaceae</taxon>
        <taxon>Trametes</taxon>
    </lineage>
</organism>
<dbReference type="EMBL" id="KZ084087">
    <property type="protein sequence ID" value="OSD08021.1"/>
    <property type="molecule type" value="Genomic_DNA"/>
</dbReference>
<dbReference type="PANTHER" id="PTHR42760">
    <property type="entry name" value="SHORT-CHAIN DEHYDROGENASES/REDUCTASES FAMILY MEMBER"/>
    <property type="match status" value="1"/>
</dbReference>
<dbReference type="GO" id="GO:0016616">
    <property type="term" value="F:oxidoreductase activity, acting on the CH-OH group of donors, NAD or NADP as acceptor"/>
    <property type="evidence" value="ECO:0007669"/>
    <property type="project" value="TreeGrafter"/>
</dbReference>
<reference evidence="3 4" key="1">
    <citation type="journal article" date="2015" name="Biotechnol. Biofuels">
        <title>Enhanced degradation of softwood versus hardwood by the white-rot fungus Pycnoporus coccineus.</title>
        <authorList>
            <person name="Couturier M."/>
            <person name="Navarro D."/>
            <person name="Chevret D."/>
            <person name="Henrissat B."/>
            <person name="Piumi F."/>
            <person name="Ruiz-Duenas F.J."/>
            <person name="Martinez A.T."/>
            <person name="Grigoriev I.V."/>
            <person name="Riley R."/>
            <person name="Lipzen A."/>
            <person name="Berrin J.G."/>
            <person name="Master E.R."/>
            <person name="Rosso M.N."/>
        </authorList>
    </citation>
    <scope>NUCLEOTIDE SEQUENCE [LARGE SCALE GENOMIC DNA]</scope>
    <source>
        <strain evidence="3 4">BRFM310</strain>
    </source>
</reference>
<dbReference type="InterPro" id="IPR020904">
    <property type="entry name" value="Sc_DH/Rdtase_CS"/>
</dbReference>
<dbReference type="InterPro" id="IPR036291">
    <property type="entry name" value="NAD(P)-bd_dom_sf"/>
</dbReference>
<accession>A0A1Y2J6D8</accession>
<dbReference type="PRINTS" id="PR00080">
    <property type="entry name" value="SDRFAMILY"/>
</dbReference>
<sequence>MSSTTSESKRVAIVTGAAEGIGRGIALRLAKDGYDLGLFDLPRAEQKLTAVAEEIRTTYGARVSTVYGDVSKEEDVKRLVDTVVQELGSLYAMIANAGICINRPLHETTAEQSDKLLDINVKGTFYSFKYAAIQLIKQGKGGRLVGASSIAGKRGFAEHGMYCASKFAVRGIIQSAALDYGAHGITVNAYAPGACDTALLAGVDEYFSERKGQPKGSYMEVFSSGSALGRLAQPRDIANLASFFLSDDAGFVTGQTWLVDGGSVFD</sequence>
<dbReference type="PANTHER" id="PTHR42760:SF121">
    <property type="entry name" value="3-OXOACYL-(ACYL-CARRIER-PROTEIN) REDUCTASE"/>
    <property type="match status" value="1"/>
</dbReference>
<evidence type="ECO:0000256" key="2">
    <source>
        <dbReference type="ARBA" id="ARBA00022857"/>
    </source>
</evidence>
<evidence type="ECO:0000313" key="4">
    <source>
        <dbReference type="Proteomes" id="UP000193067"/>
    </source>
</evidence>
<keyword evidence="2" id="KW-0521">NADP</keyword>
<gene>
    <name evidence="3" type="ORF">PYCCODRAFT_1449126</name>
</gene>
<name>A0A1Y2J6D8_TRAC3</name>
<keyword evidence="4" id="KW-1185">Reference proteome</keyword>
<dbReference type="GO" id="GO:0048038">
    <property type="term" value="F:quinone binding"/>
    <property type="evidence" value="ECO:0007669"/>
    <property type="project" value="TreeGrafter"/>
</dbReference>
<dbReference type="InterPro" id="IPR002347">
    <property type="entry name" value="SDR_fam"/>
</dbReference>
<dbReference type="STRING" id="1353009.A0A1Y2J6D8"/>
<proteinExistence type="inferred from homology"/>
<comment type="similarity">
    <text evidence="1">Belongs to the short-chain dehydrogenases/reductases (SDR) family.</text>
</comment>
<dbReference type="PRINTS" id="PR00081">
    <property type="entry name" value="GDHRDH"/>
</dbReference>